<evidence type="ECO:0000256" key="5">
    <source>
        <dbReference type="SAM" id="SignalP"/>
    </source>
</evidence>
<sequence>MTSHSPYIVTLALLSFSLAASAQNPRPNPPKREGEVENQEITVEKSRRIELPPANRIFNKIPSLKQSAEERKVNYNFQDRPLTLGDPKTTPGVLPPSSTRAEPQPTYNNYVKLGAGNYGSFLGEAFVGTTGPQNVVLEGSLKHLSSGIGPVDGKNSGQSDTRFNITGKYLTDAIKLQADAGYQREGFFFYGYGRRPEVPNRDDIRQRLNTYNFRVGLENANTDNTIDYSLRTGITLLNDRYDAAEFDWGTNFKGSLGITDKVFALVAADAYVTQRTDQFVDNRNLYRVKPTFKYASPVLTITAGVNAVNETDRRLEINNTRAFPIVDIDVAPVGNVHFFAGIDGDIQRNTLRTLLNENRWLSPQIPLANTVKLGDYYGGVKGQAGGGFSFEGKVSYARYRNFYTFNNTFPDTTKFFALYDAGTARVLNLTGEVGYSQRDKFRSNLRVDFYRYDLDLLEAAWHRPRIAGRWTNSYILNKKLFVTADLYFYEGLQARNFVSNTTYKLPAIWDANVKIDYFLGRQFAAFVSLNNIVGQNYQRYLYYPVQGLNFLGGITYSF</sequence>
<protein>
    <submittedName>
        <fullName evidence="6">TonB-dependent receptor</fullName>
    </submittedName>
</protein>
<dbReference type="Gene3D" id="2.40.170.20">
    <property type="entry name" value="TonB-dependent receptor, beta-barrel domain"/>
    <property type="match status" value="1"/>
</dbReference>
<feature type="compositionally biased region" description="Polar residues" evidence="4">
    <location>
        <begin position="96"/>
        <end position="105"/>
    </location>
</feature>
<reference evidence="6 7" key="1">
    <citation type="submission" date="2019-10" db="EMBL/GenBank/DDBJ databases">
        <title>Rudanella paleaurantiibacter sp. nov., isolated from sludge.</title>
        <authorList>
            <person name="Xu S.Q."/>
        </authorList>
    </citation>
    <scope>NUCLEOTIDE SEQUENCE [LARGE SCALE GENOMIC DNA]</scope>
    <source>
        <strain evidence="6 7">HX-22-17</strain>
    </source>
</reference>
<keyword evidence="5" id="KW-0732">Signal</keyword>
<feature type="chain" id="PRO_5029569231" evidence="5">
    <location>
        <begin position="23"/>
        <end position="558"/>
    </location>
</feature>
<dbReference type="AlphaFoldDB" id="A0A7J5TY45"/>
<dbReference type="SUPFAM" id="SSF56935">
    <property type="entry name" value="Porins"/>
    <property type="match status" value="1"/>
</dbReference>
<feature type="signal peptide" evidence="5">
    <location>
        <begin position="1"/>
        <end position="22"/>
    </location>
</feature>
<evidence type="ECO:0000256" key="3">
    <source>
        <dbReference type="ARBA" id="ARBA00023237"/>
    </source>
</evidence>
<evidence type="ECO:0000256" key="1">
    <source>
        <dbReference type="ARBA" id="ARBA00004442"/>
    </source>
</evidence>
<proteinExistence type="predicted"/>
<name>A0A7J5TY45_9BACT</name>
<comment type="subcellular location">
    <subcellularLocation>
        <location evidence="1">Cell outer membrane</location>
    </subcellularLocation>
</comment>
<keyword evidence="7" id="KW-1185">Reference proteome</keyword>
<organism evidence="6 7">
    <name type="scientific">Rudanella paleaurantiibacter</name>
    <dbReference type="NCBI Taxonomy" id="2614655"/>
    <lineage>
        <taxon>Bacteria</taxon>
        <taxon>Pseudomonadati</taxon>
        <taxon>Bacteroidota</taxon>
        <taxon>Cytophagia</taxon>
        <taxon>Cytophagales</taxon>
        <taxon>Cytophagaceae</taxon>
        <taxon>Rudanella</taxon>
    </lineage>
</organism>
<keyword evidence="2" id="KW-0472">Membrane</keyword>
<dbReference type="InterPro" id="IPR036942">
    <property type="entry name" value="Beta-barrel_TonB_sf"/>
</dbReference>
<keyword evidence="3" id="KW-0998">Cell outer membrane</keyword>
<dbReference type="RefSeq" id="WP_152124688.1">
    <property type="nucleotide sequence ID" value="NZ_WELI01000005.1"/>
</dbReference>
<evidence type="ECO:0000256" key="2">
    <source>
        <dbReference type="ARBA" id="ARBA00023136"/>
    </source>
</evidence>
<gene>
    <name evidence="6" type="ORF">F5984_12910</name>
</gene>
<feature type="region of interest" description="Disordered" evidence="4">
    <location>
        <begin position="76"/>
        <end position="105"/>
    </location>
</feature>
<feature type="region of interest" description="Disordered" evidence="4">
    <location>
        <begin position="21"/>
        <end position="40"/>
    </location>
</feature>
<evidence type="ECO:0000313" key="6">
    <source>
        <dbReference type="EMBL" id="KAB7730076.1"/>
    </source>
</evidence>
<comment type="caution">
    <text evidence="6">The sequence shown here is derived from an EMBL/GenBank/DDBJ whole genome shotgun (WGS) entry which is preliminary data.</text>
</comment>
<accession>A0A7J5TY45</accession>
<dbReference type="Proteomes" id="UP000488299">
    <property type="component" value="Unassembled WGS sequence"/>
</dbReference>
<evidence type="ECO:0000313" key="7">
    <source>
        <dbReference type="Proteomes" id="UP000488299"/>
    </source>
</evidence>
<evidence type="ECO:0000256" key="4">
    <source>
        <dbReference type="SAM" id="MobiDB-lite"/>
    </source>
</evidence>
<dbReference type="GO" id="GO:0009279">
    <property type="term" value="C:cell outer membrane"/>
    <property type="evidence" value="ECO:0007669"/>
    <property type="project" value="UniProtKB-SubCell"/>
</dbReference>
<keyword evidence="6" id="KW-0675">Receptor</keyword>
<dbReference type="EMBL" id="WELI01000005">
    <property type="protein sequence ID" value="KAB7730076.1"/>
    <property type="molecule type" value="Genomic_DNA"/>
</dbReference>